<proteinExistence type="inferred from homology"/>
<dbReference type="InterPro" id="IPR003593">
    <property type="entry name" value="AAA+_ATPase"/>
</dbReference>
<evidence type="ECO:0000313" key="5">
    <source>
        <dbReference type="EMBL" id="KZB63157.1"/>
    </source>
</evidence>
<keyword evidence="2" id="KW-0547">Nucleotide-binding</keyword>
<evidence type="ECO:0000256" key="2">
    <source>
        <dbReference type="ARBA" id="ARBA00022741"/>
    </source>
</evidence>
<comment type="similarity">
    <text evidence="1">Belongs to the TrbE/VirB4 family.</text>
</comment>
<dbReference type="OrthoDB" id="9816422at2"/>
<dbReference type="Gene3D" id="3.40.50.300">
    <property type="entry name" value="P-loop containing nucleotide triphosphate hydrolases"/>
    <property type="match status" value="1"/>
</dbReference>
<evidence type="ECO:0000256" key="3">
    <source>
        <dbReference type="ARBA" id="ARBA00022840"/>
    </source>
</evidence>
<dbReference type="Pfam" id="PF03135">
    <property type="entry name" value="CagE_TrbE_VirB"/>
    <property type="match status" value="1"/>
</dbReference>
<dbReference type="InterPro" id="IPR018145">
    <property type="entry name" value="CagE_TrbE_VirB_cntrl_dom"/>
</dbReference>
<dbReference type="PANTHER" id="PTHR30121:SF12">
    <property type="entry name" value="TYPE IV SECRETION SYSTEM PROTEIN CAGE"/>
    <property type="match status" value="1"/>
</dbReference>
<dbReference type="PANTHER" id="PTHR30121">
    <property type="entry name" value="UNCHARACTERIZED PROTEIN YJGR-RELATED"/>
    <property type="match status" value="1"/>
</dbReference>
<feature type="domain" description="AAA+ ATPase" evidence="4">
    <location>
        <begin position="437"/>
        <end position="775"/>
    </location>
</feature>
<accession>A0A154L410</accession>
<evidence type="ECO:0000256" key="1">
    <source>
        <dbReference type="ARBA" id="ARBA00006512"/>
    </source>
</evidence>
<dbReference type="SMART" id="SM00382">
    <property type="entry name" value="AAA"/>
    <property type="match status" value="1"/>
</dbReference>
<evidence type="ECO:0000313" key="6">
    <source>
        <dbReference type="Proteomes" id="UP000076335"/>
    </source>
</evidence>
<dbReference type="GO" id="GO:0005524">
    <property type="term" value="F:ATP binding"/>
    <property type="evidence" value="ECO:0007669"/>
    <property type="project" value="UniProtKB-KW"/>
</dbReference>
<dbReference type="AlphaFoldDB" id="A0A154L410"/>
<dbReference type="InterPro" id="IPR051162">
    <property type="entry name" value="T4SS_component"/>
</dbReference>
<evidence type="ECO:0000259" key="4">
    <source>
        <dbReference type="SMART" id="SM00382"/>
    </source>
</evidence>
<comment type="caution">
    <text evidence="5">The sequence shown here is derived from an EMBL/GenBank/DDBJ whole genome shotgun (WGS) entry which is preliminary data.</text>
</comment>
<dbReference type="InterPro" id="IPR027417">
    <property type="entry name" value="P-loop_NTPase"/>
</dbReference>
<organism evidence="5 6">
    <name type="scientific">Thalassospira lucentensis</name>
    <dbReference type="NCBI Taxonomy" id="168935"/>
    <lineage>
        <taxon>Bacteria</taxon>
        <taxon>Pseudomonadati</taxon>
        <taxon>Pseudomonadota</taxon>
        <taxon>Alphaproteobacteria</taxon>
        <taxon>Rhodospirillales</taxon>
        <taxon>Thalassospiraceae</taxon>
        <taxon>Thalassospira</taxon>
    </lineage>
</organism>
<reference evidence="5 6" key="1">
    <citation type="submission" date="2015-12" db="EMBL/GenBank/DDBJ databases">
        <title>Genome sequence of Thalassospira lucentensis MCCC 1A02072.</title>
        <authorList>
            <person name="Lu L."/>
            <person name="Lai Q."/>
            <person name="Shao Z."/>
            <person name="Qian P."/>
        </authorList>
    </citation>
    <scope>NUCLEOTIDE SEQUENCE [LARGE SCALE GENOMIC DNA]</scope>
    <source>
        <strain evidence="5 6">MCCC 1A02072</strain>
    </source>
</reference>
<dbReference type="EMBL" id="LPVY01000019">
    <property type="protein sequence ID" value="KZB63157.1"/>
    <property type="molecule type" value="Genomic_DNA"/>
</dbReference>
<keyword evidence="3" id="KW-0067">ATP-binding</keyword>
<dbReference type="SUPFAM" id="SSF52540">
    <property type="entry name" value="P-loop containing nucleoside triphosphate hydrolases"/>
    <property type="match status" value="1"/>
</dbReference>
<name>A0A154L410_9PROT</name>
<protein>
    <recommendedName>
        <fullName evidence="4">AAA+ ATPase domain-containing protein</fullName>
    </recommendedName>
</protein>
<sequence length="796" mass="87623">MIWTDVITTGLVTGMAGGLVVPAGRRLLLGDIEQDWLQDELELDGIDPVDEVTVRGKDGSLSRIWHLQGTSYDARIEIEQQSLLLGRQSLLQELGKRSVTVRLFAVKRQREITAHAKWPNSVLDEIGTAEARQYKSSYFIDWYLMATAQAMQPLLDAEEKIPAILSEYRPELLARSDDDQPCLLSGFLNGLVSGDYRRDLPATSHNLSANLPASDLHCDKVTGTITTHVPARQFHKVITVTLWPETVSGHLIGEILALQGDIEICQICDPWGSDQAMLVNKRRMAGESNSWFGNPAAAAEVSTLLDLLAEGKTALFATQFQIIPRAETEEKLTALIREITEILGNKRIGYAVQTKGAPVCWFNRLPVVSKRKIRLPGSQFMAPLDLRDQNIAALWALPHSATGMLASQFGPAPVRWFKTPTGQSYAFQFQVVNKPFSLGNFLVFAPSGVGKSTLIMHLMGGLAKFENVRSYIFDSKEGTRFMVEAMGGLYQAYDGLLLNPLDVGDDTPKNRERVYAILKSLAGIDLEDGDIDALNHAVDLAFQIEPPHRTLNAIYPFAFARRSALRRAFAQWVTDDKGNTGLRSHIFNAPHDSLGGLLNQSHMVGINMNEALADPALGGPVVGHISEAISKSVAGRNGGFVIFIDEAAKLLSNPGFRDLGAEMYREYRKLGGAVGMAFQDPAGLGKTGAAEAIIENTATMIFFPNSKVTEESLKPFNLNEEQKLFVQGRTRARKKNDRRVLIIKRDEASGFEESAILDVDLTPLGDAVRFYRSGPDANNDLATIQAKWGDAWQSHL</sequence>
<dbReference type="Proteomes" id="UP000076335">
    <property type="component" value="Unassembled WGS sequence"/>
</dbReference>
<dbReference type="RefSeq" id="WP_062952320.1">
    <property type="nucleotide sequence ID" value="NZ_LPVY01000019.1"/>
</dbReference>
<gene>
    <name evidence="5" type="ORF">AUP42_01825</name>
</gene>